<comment type="caution">
    <text evidence="8">The sequence shown here is derived from an EMBL/GenBank/DDBJ whole genome shotgun (WGS) entry which is preliminary data.</text>
</comment>
<dbReference type="InterPro" id="IPR014284">
    <property type="entry name" value="RNA_pol_sigma-70_dom"/>
</dbReference>
<keyword evidence="4" id="KW-0238">DNA-binding</keyword>
<organism evidence="8 9">
    <name type="scientific">Arthrobacter glacialis</name>
    <dbReference type="NCBI Taxonomy" id="1664"/>
    <lineage>
        <taxon>Bacteria</taxon>
        <taxon>Bacillati</taxon>
        <taxon>Actinomycetota</taxon>
        <taxon>Actinomycetes</taxon>
        <taxon>Micrococcales</taxon>
        <taxon>Micrococcaceae</taxon>
        <taxon>Arthrobacter</taxon>
    </lineage>
</organism>
<feature type="region of interest" description="Disordered" evidence="6">
    <location>
        <begin position="360"/>
        <end position="467"/>
    </location>
</feature>
<evidence type="ECO:0000313" key="8">
    <source>
        <dbReference type="EMBL" id="POH74258.1"/>
    </source>
</evidence>
<feature type="domain" description="RNA polymerase sigma-70 region 2" evidence="7">
    <location>
        <begin position="53"/>
        <end position="112"/>
    </location>
</feature>
<dbReference type="Gene3D" id="1.10.10.1320">
    <property type="entry name" value="Anti-sigma factor, zinc-finger domain"/>
    <property type="match status" value="1"/>
</dbReference>
<evidence type="ECO:0000256" key="6">
    <source>
        <dbReference type="SAM" id="MobiDB-lite"/>
    </source>
</evidence>
<dbReference type="InterPro" id="IPR013325">
    <property type="entry name" value="RNA_pol_sigma_r2"/>
</dbReference>
<dbReference type="Proteomes" id="UP000237061">
    <property type="component" value="Unassembled WGS sequence"/>
</dbReference>
<dbReference type="GO" id="GO:0016987">
    <property type="term" value="F:sigma factor activity"/>
    <property type="evidence" value="ECO:0007669"/>
    <property type="project" value="UniProtKB-KW"/>
</dbReference>
<dbReference type="PANTHER" id="PTHR43133">
    <property type="entry name" value="RNA POLYMERASE ECF-TYPE SIGMA FACTO"/>
    <property type="match status" value="1"/>
</dbReference>
<evidence type="ECO:0000259" key="7">
    <source>
        <dbReference type="Pfam" id="PF04542"/>
    </source>
</evidence>
<evidence type="ECO:0000256" key="1">
    <source>
        <dbReference type="ARBA" id="ARBA00010641"/>
    </source>
</evidence>
<dbReference type="InterPro" id="IPR039425">
    <property type="entry name" value="RNA_pol_sigma-70-like"/>
</dbReference>
<dbReference type="GO" id="GO:0006352">
    <property type="term" value="P:DNA-templated transcription initiation"/>
    <property type="evidence" value="ECO:0007669"/>
    <property type="project" value="InterPro"/>
</dbReference>
<dbReference type="NCBIfam" id="TIGR02937">
    <property type="entry name" value="sigma70-ECF"/>
    <property type="match status" value="1"/>
</dbReference>
<dbReference type="AlphaFoldDB" id="A0A2S3ZYG6"/>
<dbReference type="Pfam" id="PF04542">
    <property type="entry name" value="Sigma70_r2"/>
    <property type="match status" value="1"/>
</dbReference>
<evidence type="ECO:0000313" key="9">
    <source>
        <dbReference type="Proteomes" id="UP000237061"/>
    </source>
</evidence>
<dbReference type="InterPro" id="IPR036388">
    <property type="entry name" value="WH-like_DNA-bd_sf"/>
</dbReference>
<evidence type="ECO:0000256" key="5">
    <source>
        <dbReference type="ARBA" id="ARBA00023163"/>
    </source>
</evidence>
<dbReference type="PANTHER" id="PTHR43133:SF8">
    <property type="entry name" value="RNA POLYMERASE SIGMA FACTOR HI_1459-RELATED"/>
    <property type="match status" value="1"/>
</dbReference>
<dbReference type="InterPro" id="IPR041916">
    <property type="entry name" value="Anti_sigma_zinc_sf"/>
</dbReference>
<name>A0A2S3ZYG6_ARTGL</name>
<dbReference type="SUPFAM" id="SSF88946">
    <property type="entry name" value="Sigma2 domain of RNA polymerase sigma factors"/>
    <property type="match status" value="1"/>
</dbReference>
<dbReference type="Gene3D" id="1.10.10.10">
    <property type="entry name" value="Winged helix-like DNA-binding domain superfamily/Winged helix DNA-binding domain"/>
    <property type="match status" value="1"/>
</dbReference>
<dbReference type="Gene3D" id="1.10.1740.10">
    <property type="match status" value="1"/>
</dbReference>
<feature type="region of interest" description="Disordered" evidence="6">
    <location>
        <begin position="1"/>
        <end position="33"/>
    </location>
</feature>
<dbReference type="EMBL" id="PPXC01000004">
    <property type="protein sequence ID" value="POH74258.1"/>
    <property type="molecule type" value="Genomic_DNA"/>
</dbReference>
<comment type="similarity">
    <text evidence="1">Belongs to the sigma-70 factor family. ECF subfamily.</text>
</comment>
<protein>
    <recommendedName>
        <fullName evidence="7">RNA polymerase sigma-70 region 2 domain-containing protein</fullName>
    </recommendedName>
</protein>
<evidence type="ECO:0000256" key="2">
    <source>
        <dbReference type="ARBA" id="ARBA00023015"/>
    </source>
</evidence>
<gene>
    <name evidence="8" type="ORF">CVS27_06760</name>
</gene>
<feature type="compositionally biased region" description="Polar residues" evidence="6">
    <location>
        <begin position="401"/>
        <end position="411"/>
    </location>
</feature>
<keyword evidence="9" id="KW-1185">Reference proteome</keyword>
<accession>A0A2S3ZYG6</accession>
<proteinExistence type="inferred from homology"/>
<evidence type="ECO:0000256" key="3">
    <source>
        <dbReference type="ARBA" id="ARBA00023082"/>
    </source>
</evidence>
<sequence length="579" mass="59681">MRSCEQASFSEEGDTLSRKNVDEPGDGTSITPTGDEAAILQVRSGNTEAFAGLYERHVGSALATARGYARNPSDVSDLVSEAFAKVLQAVQSGHGPTVFFRAYLLTTLRRLAMAKRAADEKNVPMDDLESVMGASPHKDPAVTAFEKEVVGKSFKDLPERWQAVLWYSEVDGMTPADMAPIMGISANAVAALALRAREGLKQAYLQNHVSTATAGCSYYAENLGAYARGGLTRRRSAKVDVHLQDCLRCAETLLHLNDVGGGMRSVIFPALVGFSVAGKDAISGSGVAFGLGKAAAFGSKGASAATGAFGTVGLAVTAAAGGLLLVAAVVSAAVVQSTPDSGSIPVPSASSNEMARLGGIPQRSAAPSVRPLEPTPSVTESEAAGLPQPEGSRAEDHGAQPQPQLPSSTWLPTLVPTAGPSPSPSAMPTAPTPSPSPEPSATPAPTTAVPSPTPTPEGGGIGASATISRWGFPTSMVRVSLSNASQAELRNATVSFTMPRYWLELALGITGPEDWECVDASSVMMGRAVCTAANWQQGTASFDLTLPTMNIMSGYPMEISGSALGTADFTATLLLSSPN</sequence>
<dbReference type="InterPro" id="IPR013324">
    <property type="entry name" value="RNA_pol_sigma_r3/r4-like"/>
</dbReference>
<evidence type="ECO:0000256" key="4">
    <source>
        <dbReference type="ARBA" id="ARBA00023125"/>
    </source>
</evidence>
<feature type="compositionally biased region" description="Pro residues" evidence="6">
    <location>
        <begin position="419"/>
        <end position="442"/>
    </location>
</feature>
<dbReference type="GO" id="GO:0003677">
    <property type="term" value="F:DNA binding"/>
    <property type="evidence" value="ECO:0007669"/>
    <property type="project" value="UniProtKB-KW"/>
</dbReference>
<keyword evidence="3" id="KW-0731">Sigma factor</keyword>
<dbReference type="SUPFAM" id="SSF88659">
    <property type="entry name" value="Sigma3 and sigma4 domains of RNA polymerase sigma factors"/>
    <property type="match status" value="1"/>
</dbReference>
<reference evidence="8 9" key="1">
    <citation type="submission" date="2018-01" db="EMBL/GenBank/DDBJ databases">
        <title>Arthrobacter sp. nov., from glaciers in China.</title>
        <authorList>
            <person name="Liu Q."/>
            <person name="Xin Y.-H."/>
        </authorList>
    </citation>
    <scope>NUCLEOTIDE SEQUENCE [LARGE SCALE GENOMIC DNA]</scope>
    <source>
        <strain evidence="8 9">HLT2-12-2</strain>
    </source>
</reference>
<dbReference type="InterPro" id="IPR007627">
    <property type="entry name" value="RNA_pol_sigma70_r2"/>
</dbReference>
<keyword evidence="2" id="KW-0805">Transcription regulation</keyword>
<keyword evidence="5" id="KW-0804">Transcription</keyword>